<feature type="binding site" evidence="6">
    <location>
        <position position="374"/>
    </location>
    <ligand>
        <name>Mg(2+)</name>
        <dbReference type="ChEBI" id="CHEBI:18420"/>
    </ligand>
</feature>
<keyword evidence="1 6" id="KW-0597">Phosphoprotein</keyword>
<evidence type="ECO:0000259" key="10">
    <source>
        <dbReference type="Pfam" id="PF13089"/>
    </source>
</evidence>
<feature type="domain" description="Polyphosphate kinase N-terminal" evidence="10">
    <location>
        <begin position="7"/>
        <end position="111"/>
    </location>
</feature>
<dbReference type="InterPro" id="IPR036832">
    <property type="entry name" value="PPK_N_dom_sf"/>
</dbReference>
<feature type="active site" description="Phosphohistidine intermediate" evidence="6">
    <location>
        <position position="434"/>
    </location>
</feature>
<comment type="function">
    <text evidence="6 7">Catalyzes the reversible transfer of the terminal phosphate of ATP to form a long-chain polyphosphate (polyP).</text>
</comment>
<proteinExistence type="inferred from homology"/>
<evidence type="ECO:0000256" key="6">
    <source>
        <dbReference type="HAMAP-Rule" id="MF_00347"/>
    </source>
</evidence>
<feature type="binding site" evidence="6">
    <location>
        <position position="404"/>
    </location>
    <ligand>
        <name>Mg(2+)</name>
        <dbReference type="ChEBI" id="CHEBI:18420"/>
    </ligand>
</feature>
<reference evidence="13" key="2">
    <citation type="journal article" date="2021" name="PeerJ">
        <title>Extensive microbial diversity within the chicken gut microbiome revealed by metagenomics and culture.</title>
        <authorList>
            <person name="Gilroy R."/>
            <person name="Ravi A."/>
            <person name="Getino M."/>
            <person name="Pursley I."/>
            <person name="Horton D.L."/>
            <person name="Alikhan N.F."/>
            <person name="Baker D."/>
            <person name="Gharbi K."/>
            <person name="Hall N."/>
            <person name="Watson M."/>
            <person name="Adriaenssens E.M."/>
            <person name="Foster-Nyarko E."/>
            <person name="Jarju S."/>
            <person name="Secka A."/>
            <person name="Antonio M."/>
            <person name="Oren A."/>
            <person name="Chaudhuri R.R."/>
            <person name="La Ragione R."/>
            <person name="Hildebrand F."/>
            <person name="Pallen M.J."/>
        </authorList>
    </citation>
    <scope>NUCLEOTIDE SEQUENCE</scope>
    <source>
        <strain evidence="13">CHK158-818</strain>
    </source>
</reference>
<evidence type="ECO:0000313" key="13">
    <source>
        <dbReference type="EMBL" id="HIU56118.1"/>
    </source>
</evidence>
<dbReference type="GO" id="GO:0008976">
    <property type="term" value="F:polyphosphate kinase activity"/>
    <property type="evidence" value="ECO:0007669"/>
    <property type="project" value="UniProtKB-UniRule"/>
</dbReference>
<dbReference type="NCBIfam" id="NF003917">
    <property type="entry name" value="PRK05443.1-1"/>
    <property type="match status" value="1"/>
</dbReference>
<evidence type="ECO:0000259" key="12">
    <source>
        <dbReference type="Pfam" id="PF17941"/>
    </source>
</evidence>
<dbReference type="GO" id="GO:0005524">
    <property type="term" value="F:ATP binding"/>
    <property type="evidence" value="ECO:0007669"/>
    <property type="project" value="UniProtKB-KW"/>
</dbReference>
<gene>
    <name evidence="13" type="primary">ppk1</name>
    <name evidence="6" type="synonym">ppk</name>
    <name evidence="13" type="ORF">IAB03_09985</name>
</gene>
<dbReference type="GO" id="GO:0046872">
    <property type="term" value="F:metal ion binding"/>
    <property type="evidence" value="ECO:0007669"/>
    <property type="project" value="UniProtKB-KW"/>
</dbReference>
<keyword evidence="4 6" id="KW-0418">Kinase</keyword>
<keyword evidence="6" id="KW-0460">Magnesium</keyword>
<feature type="domain" description="Polyphosphate kinase C-terminal" evidence="11">
    <location>
        <begin position="502"/>
        <end position="671"/>
    </location>
</feature>
<dbReference type="CDD" id="cd09164">
    <property type="entry name" value="PLDc_EcPPK1_C1_like"/>
    <property type="match status" value="1"/>
</dbReference>
<feature type="binding site" evidence="6">
    <location>
        <position position="45"/>
    </location>
    <ligand>
        <name>ATP</name>
        <dbReference type="ChEBI" id="CHEBI:30616"/>
    </ligand>
</feature>
<comment type="caution">
    <text evidence="13">The sequence shown here is derived from an EMBL/GenBank/DDBJ whole genome shotgun (WGS) entry which is preliminary data.</text>
</comment>
<accession>A0A9D1M9R7</accession>
<dbReference type="SUPFAM" id="SSF143724">
    <property type="entry name" value="PHP14-like"/>
    <property type="match status" value="1"/>
</dbReference>
<dbReference type="SUPFAM" id="SSF140356">
    <property type="entry name" value="PPK N-terminal domain-like"/>
    <property type="match status" value="1"/>
</dbReference>
<feature type="binding site" evidence="6">
    <location>
        <position position="467"/>
    </location>
    <ligand>
        <name>ATP</name>
        <dbReference type="ChEBI" id="CHEBI:30616"/>
    </ligand>
</feature>
<feature type="domain" description="Polyphosphate kinase middle" evidence="9">
    <location>
        <begin position="122"/>
        <end position="304"/>
    </location>
</feature>
<keyword evidence="6" id="KW-0479">Metal-binding</keyword>
<dbReference type="EC" id="2.7.4.1" evidence="6 7"/>
<evidence type="ECO:0000256" key="3">
    <source>
        <dbReference type="ARBA" id="ARBA00022741"/>
    </source>
</evidence>
<dbReference type="PANTHER" id="PTHR30218">
    <property type="entry name" value="POLYPHOSPHATE KINASE"/>
    <property type="match status" value="1"/>
</dbReference>
<dbReference type="NCBIfam" id="TIGR03705">
    <property type="entry name" value="poly_P_kin"/>
    <property type="match status" value="1"/>
</dbReference>
<dbReference type="InterPro" id="IPR024953">
    <property type="entry name" value="PP_kinase_middle"/>
</dbReference>
<comment type="cofactor">
    <cofactor evidence="6">
        <name>Mg(2+)</name>
        <dbReference type="ChEBI" id="CHEBI:18420"/>
    </cofactor>
</comment>
<dbReference type="Gene3D" id="1.20.58.310">
    <property type="entry name" value="Polyphosphate kinase N-terminal domain"/>
    <property type="match status" value="1"/>
</dbReference>
<organism evidence="13 14">
    <name type="scientific">Candidatus Gallibacteroides avistercoris</name>
    <dbReference type="NCBI Taxonomy" id="2840833"/>
    <lineage>
        <taxon>Bacteria</taxon>
        <taxon>Pseudomonadati</taxon>
        <taxon>Bacteroidota</taxon>
        <taxon>Bacteroidia</taxon>
        <taxon>Bacteroidales</taxon>
        <taxon>Bacteroidaceae</taxon>
        <taxon>Bacteroidaceae incertae sedis</taxon>
        <taxon>Candidatus Gallibacteroides</taxon>
    </lineage>
</organism>
<feature type="coiled-coil region" evidence="8">
    <location>
        <begin position="64"/>
        <end position="91"/>
    </location>
</feature>
<evidence type="ECO:0000256" key="1">
    <source>
        <dbReference type="ARBA" id="ARBA00022553"/>
    </source>
</evidence>
<comment type="similarity">
    <text evidence="6 7">Belongs to the polyphosphate kinase 1 (PPK1) family.</text>
</comment>
<dbReference type="InterPro" id="IPR025200">
    <property type="entry name" value="PPK_C_dom2"/>
</dbReference>
<dbReference type="HAMAP" id="MF_00347">
    <property type="entry name" value="Polyphosphate_kinase"/>
    <property type="match status" value="1"/>
</dbReference>
<evidence type="ECO:0000256" key="7">
    <source>
        <dbReference type="RuleBase" id="RU003800"/>
    </source>
</evidence>
<dbReference type="Pfam" id="PF17941">
    <property type="entry name" value="PP_kinase_C_1"/>
    <property type="match status" value="1"/>
</dbReference>
<dbReference type="PANTHER" id="PTHR30218:SF0">
    <property type="entry name" value="POLYPHOSPHATE KINASE"/>
    <property type="match status" value="1"/>
</dbReference>
<keyword evidence="3 6" id="KW-0547">Nucleotide-binding</keyword>
<dbReference type="PIRSF" id="PIRSF015589">
    <property type="entry name" value="PP_kinase"/>
    <property type="match status" value="1"/>
</dbReference>
<evidence type="ECO:0000256" key="8">
    <source>
        <dbReference type="SAM" id="Coils"/>
    </source>
</evidence>
<feature type="domain" description="Polyphosphate kinase C-terminal" evidence="12">
    <location>
        <begin position="330"/>
        <end position="495"/>
    </location>
</feature>
<evidence type="ECO:0000256" key="5">
    <source>
        <dbReference type="ARBA" id="ARBA00022840"/>
    </source>
</evidence>
<dbReference type="InterPro" id="IPR003414">
    <property type="entry name" value="PP_kinase"/>
</dbReference>
<dbReference type="InterPro" id="IPR025198">
    <property type="entry name" value="PPK_N_dom"/>
</dbReference>
<dbReference type="EMBL" id="DVNA01000231">
    <property type="protein sequence ID" value="HIU56118.1"/>
    <property type="molecule type" value="Genomic_DNA"/>
</dbReference>
<dbReference type="InterPro" id="IPR041108">
    <property type="entry name" value="PP_kinase_C_1"/>
</dbReference>
<comment type="catalytic activity">
    <reaction evidence="6 7">
        <text>[phosphate](n) + ATP = [phosphate](n+1) + ADP</text>
        <dbReference type="Rhea" id="RHEA:19573"/>
        <dbReference type="Rhea" id="RHEA-COMP:9859"/>
        <dbReference type="Rhea" id="RHEA-COMP:14280"/>
        <dbReference type="ChEBI" id="CHEBI:16838"/>
        <dbReference type="ChEBI" id="CHEBI:30616"/>
        <dbReference type="ChEBI" id="CHEBI:456216"/>
        <dbReference type="EC" id="2.7.4.1"/>
    </reaction>
</comment>
<dbReference type="InterPro" id="IPR036830">
    <property type="entry name" value="PP_kinase_middle_dom_sf"/>
</dbReference>
<dbReference type="Proteomes" id="UP000824112">
    <property type="component" value="Unassembled WGS sequence"/>
</dbReference>
<feature type="binding site" evidence="6">
    <location>
        <position position="590"/>
    </location>
    <ligand>
        <name>ATP</name>
        <dbReference type="ChEBI" id="CHEBI:30616"/>
    </ligand>
</feature>
<dbReference type="AlphaFoldDB" id="A0A9D1M9R7"/>
<evidence type="ECO:0000256" key="4">
    <source>
        <dbReference type="ARBA" id="ARBA00022777"/>
    </source>
</evidence>
<dbReference type="SUPFAM" id="SSF56024">
    <property type="entry name" value="Phospholipase D/nuclease"/>
    <property type="match status" value="2"/>
</dbReference>
<dbReference type="GO" id="GO:0009358">
    <property type="term" value="C:polyphosphate kinase complex"/>
    <property type="evidence" value="ECO:0007669"/>
    <property type="project" value="InterPro"/>
</dbReference>
<reference evidence="13" key="1">
    <citation type="submission" date="2020-10" db="EMBL/GenBank/DDBJ databases">
        <authorList>
            <person name="Gilroy R."/>
        </authorList>
    </citation>
    <scope>NUCLEOTIDE SEQUENCE</scope>
    <source>
        <strain evidence="13">CHK158-818</strain>
    </source>
</reference>
<evidence type="ECO:0000259" key="9">
    <source>
        <dbReference type="Pfam" id="PF02503"/>
    </source>
</evidence>
<keyword evidence="2 6" id="KW-0808">Transferase</keyword>
<dbReference type="Pfam" id="PF13089">
    <property type="entry name" value="PP_kinase_N"/>
    <property type="match status" value="1"/>
</dbReference>
<protein>
    <recommendedName>
        <fullName evidence="6 7">Polyphosphate kinase</fullName>
        <ecNumber evidence="6 7">2.7.4.1</ecNumber>
    </recommendedName>
    <alternativeName>
        <fullName evidence="6">ATP-polyphosphate phosphotransferase</fullName>
    </alternativeName>
    <alternativeName>
        <fullName evidence="6">Polyphosphoric acid kinase</fullName>
    </alternativeName>
</protein>
<dbReference type="Pfam" id="PF13090">
    <property type="entry name" value="PP_kinase_C"/>
    <property type="match status" value="1"/>
</dbReference>
<evidence type="ECO:0000313" key="14">
    <source>
        <dbReference type="Proteomes" id="UP000824112"/>
    </source>
</evidence>
<evidence type="ECO:0000259" key="11">
    <source>
        <dbReference type="Pfam" id="PF13090"/>
    </source>
</evidence>
<feature type="binding site" evidence="6">
    <location>
        <position position="563"/>
    </location>
    <ligand>
        <name>ATP</name>
        <dbReference type="ChEBI" id="CHEBI:30616"/>
    </ligand>
</feature>
<name>A0A9D1M9R7_9BACT</name>
<dbReference type="Pfam" id="PF02503">
    <property type="entry name" value="PP_kinase"/>
    <property type="match status" value="1"/>
</dbReference>
<sequence>MGKERIFFKRDISWLSFNFRVLMEAQDESLPLFDRIRFLSIYSSNLEEFFRIRVSEHRHTIQQKETDEQEKQKAEETLNEINAVVEKQQLIYDRIFTKQILPSLARNGITLYQGGEILPIHEEFIRTYFDEEIFPYLQPVLILKDDIHSFLRDKRLYLIIRLYKKALPDTSEQKPYYALIKIPYAKVPRFIELPTKGEQHYLMFVEDLIAKNLPTIFPGFVIDSHYCIRISRDADFTINATGNNLVDEIRKNVNKRKLGTPNRLVYDSRMPQEFLSLLCEAYQIAPNRCIPAGPYRTLEDLIKLPNPTQRTLTEEIPKPLRVTTFDRANSIYEVIKQQDVLLHYPYHSFDYLIRFLAESAYDPNVKEIKITQYRVAENSAVIHSLITAAKNGKRVTVYVELKARFDEENNIETSEKMQQAGIRIVYSQPGLKVHAKIALVIRNLPGSAADTAYLSTGNFNEKTARSYSDMGLFTGRSGIINELKLFFSLLEGENKTTDFKTLLVSPFNMVEELKSKLLREAEEARAGRKAHVILKVNGLQDKEMINALYDASEAGVQIEIIVRGICCLVPNQPYSRNIRLFRLVDQFLEHARVWYFYAGGKEEIYLSSADWMKRNLTRRIETAFPIYNPQIKNVIKQALLLQLNDNQKMCLIDENLQNIYQHNGKDPLRAQVETYRMLKELDW</sequence>
<keyword evidence="8" id="KW-0175">Coiled coil</keyword>
<dbReference type="GO" id="GO:0006799">
    <property type="term" value="P:polyphosphate biosynthetic process"/>
    <property type="evidence" value="ECO:0007669"/>
    <property type="project" value="UniProtKB-UniRule"/>
</dbReference>
<evidence type="ECO:0000256" key="2">
    <source>
        <dbReference type="ARBA" id="ARBA00022679"/>
    </source>
</evidence>
<comment type="PTM">
    <text evidence="6 7">An intermediate of this reaction is the autophosphorylated ppk in which a phosphate is covalently linked to a histidine residue through a N-P bond.</text>
</comment>
<dbReference type="Gene3D" id="3.30.1840.10">
    <property type="entry name" value="Polyphosphate kinase middle domain"/>
    <property type="match status" value="1"/>
</dbReference>
<keyword evidence="5 6" id="KW-0067">ATP-binding</keyword>
<dbReference type="Gene3D" id="3.30.870.10">
    <property type="entry name" value="Endonuclease Chain A"/>
    <property type="match status" value="2"/>
</dbReference>